<reference evidence="2 3" key="1">
    <citation type="journal article" date="2024" name="Commun. Biol.">
        <title>Comparative genomic analysis of thermophilic fungi reveals convergent evolutionary adaptations and gene losses.</title>
        <authorList>
            <person name="Steindorff A.S."/>
            <person name="Aguilar-Pontes M.V."/>
            <person name="Robinson A.J."/>
            <person name="Andreopoulos B."/>
            <person name="LaButti K."/>
            <person name="Kuo A."/>
            <person name="Mondo S."/>
            <person name="Riley R."/>
            <person name="Otillar R."/>
            <person name="Haridas S."/>
            <person name="Lipzen A."/>
            <person name="Grimwood J."/>
            <person name="Schmutz J."/>
            <person name="Clum A."/>
            <person name="Reid I.D."/>
            <person name="Moisan M.C."/>
            <person name="Butler G."/>
            <person name="Nguyen T.T.M."/>
            <person name="Dewar K."/>
            <person name="Conant G."/>
            <person name="Drula E."/>
            <person name="Henrissat B."/>
            <person name="Hansel C."/>
            <person name="Singer S."/>
            <person name="Hutchinson M.I."/>
            <person name="de Vries R.P."/>
            <person name="Natvig D.O."/>
            <person name="Powell A.J."/>
            <person name="Tsang A."/>
            <person name="Grigoriev I.V."/>
        </authorList>
    </citation>
    <scope>NUCLEOTIDE SEQUENCE [LARGE SCALE GENOMIC DNA]</scope>
    <source>
        <strain evidence="2 3">CBS 494.80</strain>
    </source>
</reference>
<gene>
    <name evidence="2" type="ORF">VTL71DRAFT_2303</name>
</gene>
<protein>
    <submittedName>
        <fullName evidence="2">Uncharacterized protein</fullName>
    </submittedName>
</protein>
<comment type="caution">
    <text evidence="2">The sequence shown here is derived from an EMBL/GenBank/DDBJ whole genome shotgun (WGS) entry which is preliminary data.</text>
</comment>
<accession>A0ABR4C8H9</accession>
<feature type="region of interest" description="Disordered" evidence="1">
    <location>
        <begin position="54"/>
        <end position="73"/>
    </location>
</feature>
<organism evidence="2 3">
    <name type="scientific">Oculimacula yallundae</name>
    <dbReference type="NCBI Taxonomy" id="86028"/>
    <lineage>
        <taxon>Eukaryota</taxon>
        <taxon>Fungi</taxon>
        <taxon>Dikarya</taxon>
        <taxon>Ascomycota</taxon>
        <taxon>Pezizomycotina</taxon>
        <taxon>Leotiomycetes</taxon>
        <taxon>Helotiales</taxon>
        <taxon>Ploettnerulaceae</taxon>
        <taxon>Oculimacula</taxon>
    </lineage>
</organism>
<evidence type="ECO:0000313" key="2">
    <source>
        <dbReference type="EMBL" id="KAL2066232.1"/>
    </source>
</evidence>
<dbReference type="EMBL" id="JAZHXI010000011">
    <property type="protein sequence ID" value="KAL2066232.1"/>
    <property type="molecule type" value="Genomic_DNA"/>
</dbReference>
<name>A0ABR4C8H9_9HELO</name>
<feature type="compositionally biased region" description="Pro residues" evidence="1">
    <location>
        <begin position="63"/>
        <end position="73"/>
    </location>
</feature>
<sequence>MKTTKKGFFLNKPRLATTRESESQAITCTLTLGLQVGGSDVVAGTYLGRDTTLQHLGLSPQKPEQPPTSPSSQ</sequence>
<proteinExistence type="predicted"/>
<evidence type="ECO:0000313" key="3">
    <source>
        <dbReference type="Proteomes" id="UP001595075"/>
    </source>
</evidence>
<evidence type="ECO:0000256" key="1">
    <source>
        <dbReference type="SAM" id="MobiDB-lite"/>
    </source>
</evidence>
<keyword evidence="3" id="KW-1185">Reference proteome</keyword>
<dbReference type="Proteomes" id="UP001595075">
    <property type="component" value="Unassembled WGS sequence"/>
</dbReference>